<dbReference type="SMART" id="SM00220">
    <property type="entry name" value="S_TKc"/>
    <property type="match status" value="1"/>
</dbReference>
<dbReference type="GO" id="GO:0005524">
    <property type="term" value="F:ATP binding"/>
    <property type="evidence" value="ECO:0007669"/>
    <property type="project" value="UniProtKB-UniRule"/>
</dbReference>
<dbReference type="InterPro" id="IPR011009">
    <property type="entry name" value="Kinase-like_dom_sf"/>
</dbReference>
<comment type="caution">
    <text evidence="6">The sequence shown here is derived from an EMBL/GenBank/DDBJ whole genome shotgun (WGS) entry which is preliminary data.</text>
</comment>
<feature type="compositionally biased region" description="Basic and acidic residues" evidence="4">
    <location>
        <begin position="791"/>
        <end position="810"/>
    </location>
</feature>
<dbReference type="SUPFAM" id="SSF56112">
    <property type="entry name" value="Protein kinase-like (PK-like)"/>
    <property type="match status" value="1"/>
</dbReference>
<feature type="region of interest" description="Disordered" evidence="4">
    <location>
        <begin position="703"/>
        <end position="810"/>
    </location>
</feature>
<accession>A0AAV8UR00</accession>
<dbReference type="InterPro" id="IPR017441">
    <property type="entry name" value="Protein_kinase_ATP_BS"/>
</dbReference>
<dbReference type="CDD" id="cd05117">
    <property type="entry name" value="STKc_CAMK"/>
    <property type="match status" value="1"/>
</dbReference>
<dbReference type="FunFam" id="1.10.510.10:FF:000571">
    <property type="entry name" value="Maternal embryonic leucine zipper kinase"/>
    <property type="match status" value="1"/>
</dbReference>
<dbReference type="PANTHER" id="PTHR24347">
    <property type="entry name" value="SERINE/THREONINE-PROTEIN KINASE"/>
    <property type="match status" value="1"/>
</dbReference>
<feature type="compositionally biased region" description="Basic and acidic residues" evidence="4">
    <location>
        <begin position="652"/>
        <end position="663"/>
    </location>
</feature>
<feature type="compositionally biased region" description="Gly residues" evidence="4">
    <location>
        <begin position="705"/>
        <end position="714"/>
    </location>
</feature>
<dbReference type="PROSITE" id="PS50011">
    <property type="entry name" value="PROTEIN_KINASE_DOM"/>
    <property type="match status" value="1"/>
</dbReference>
<dbReference type="PROSITE" id="PS00107">
    <property type="entry name" value="PROTEIN_KINASE_ATP"/>
    <property type="match status" value="1"/>
</dbReference>
<dbReference type="PROSITE" id="PS00108">
    <property type="entry name" value="PROTEIN_KINASE_ST"/>
    <property type="match status" value="1"/>
</dbReference>
<dbReference type="InterPro" id="IPR008271">
    <property type="entry name" value="Ser/Thr_kinase_AS"/>
</dbReference>
<keyword evidence="1 3" id="KW-0547">Nucleotide-binding</keyword>
<dbReference type="EMBL" id="JAMWBK010000005">
    <property type="protein sequence ID" value="KAJ8904919.1"/>
    <property type="molecule type" value="Genomic_DNA"/>
</dbReference>
<sequence length="810" mass="90838">MCDFPRMELGEVNYSRLIDLAENFDDSLGERDLADGERAIPVDEVIDKIEIGLDELQSHVRKLEMELERRKPRVDIERSPPLFNLERGELSGLKRDEERLPPLGISLVRGEQDSSRPAGVPGSEDAASLIARLKTEYEFSQGNEPIAMPRSLNRGSLQGMRSEDGHDVTPYASPPSLLRKRSLKPELPSLAVRKGSVTSESDFRHFTLQFSGLSNVSVCATGRIEQRNGLAPAWTTSSNLDTELSVVVALQGLNSNDAVDTRLNGEPTDDYDLIFRSEFLPRKDSTSLIQIAAGDFFVHSDLLKRYRLGKVIGRGSSSVVKLATEAINSRGREVAIKMISKKGPHYNERAVAREVFIWRLLMETGGHENIVNMYEVGEDESRVYLTMECLTGGPLQDLLVTNRDLREDKVASIAQQMLESVKRCHDLRIVHRDIKPENYVFSSENWEESKLTLTDFGISFYSVDPNALCSTQVGTPLYVAPEVLYREPYGAEADIWSIGVIVHILLRGQPPFEQGTDGELQTLLKQIKYQTVKFDGPSWIFVSDNAKNFLTGLLQKDPQKRLTATEALKHPWILHTAKHRTPSNAAIANARLNIGAFFARKRWTTAILAVMCMNRILAEGYVRDLASIRIPDSQRLLTDYRRNRSLKSQHFVKREWEPPKERNFTPLQVAESDDASSDFRRESSSGGENVLRRLKTGMDGMAGSIRGGFLGGLGSKERKERVQGKPAGRKVPSPPQPKANVERQAQSDMPRSNTTMGNTTAKKASLQRQAESDMTRTTTLRGNILKQFRRFRSDERSVDGDTDKPGAERI</sequence>
<evidence type="ECO:0000313" key="6">
    <source>
        <dbReference type="EMBL" id="KAJ8904919.1"/>
    </source>
</evidence>
<feature type="domain" description="Protein kinase" evidence="5">
    <location>
        <begin position="306"/>
        <end position="573"/>
    </location>
</feature>
<evidence type="ECO:0000256" key="2">
    <source>
        <dbReference type="ARBA" id="ARBA00022840"/>
    </source>
</evidence>
<evidence type="ECO:0000256" key="4">
    <source>
        <dbReference type="SAM" id="MobiDB-lite"/>
    </source>
</evidence>
<evidence type="ECO:0000313" key="7">
    <source>
        <dbReference type="Proteomes" id="UP001157974"/>
    </source>
</evidence>
<evidence type="ECO:0000259" key="5">
    <source>
        <dbReference type="PROSITE" id="PS50011"/>
    </source>
</evidence>
<organism evidence="6 7">
    <name type="scientific">Rhodosorus marinus</name>
    <dbReference type="NCBI Taxonomy" id="101924"/>
    <lineage>
        <taxon>Eukaryota</taxon>
        <taxon>Rhodophyta</taxon>
        <taxon>Stylonematophyceae</taxon>
        <taxon>Stylonematales</taxon>
        <taxon>Stylonemataceae</taxon>
        <taxon>Rhodosorus</taxon>
    </lineage>
</organism>
<gene>
    <name evidence="6" type="ORF">NDN08_001433</name>
</gene>
<feature type="region of interest" description="Disordered" evidence="4">
    <location>
        <begin position="652"/>
        <end position="689"/>
    </location>
</feature>
<dbReference type="InterPro" id="IPR000719">
    <property type="entry name" value="Prot_kinase_dom"/>
</dbReference>
<dbReference type="AlphaFoldDB" id="A0AAV8UR00"/>
<keyword evidence="7" id="KW-1185">Reference proteome</keyword>
<dbReference type="Pfam" id="PF00069">
    <property type="entry name" value="Pkinase"/>
    <property type="match status" value="1"/>
</dbReference>
<dbReference type="GO" id="GO:0004672">
    <property type="term" value="F:protein kinase activity"/>
    <property type="evidence" value="ECO:0007669"/>
    <property type="project" value="InterPro"/>
</dbReference>
<name>A0AAV8UR00_9RHOD</name>
<reference evidence="6 7" key="1">
    <citation type="journal article" date="2023" name="Nat. Commun.">
        <title>Origin of minicircular mitochondrial genomes in red algae.</title>
        <authorList>
            <person name="Lee Y."/>
            <person name="Cho C.H."/>
            <person name="Lee Y.M."/>
            <person name="Park S.I."/>
            <person name="Yang J.H."/>
            <person name="West J.A."/>
            <person name="Bhattacharya D."/>
            <person name="Yoon H.S."/>
        </authorList>
    </citation>
    <scope>NUCLEOTIDE SEQUENCE [LARGE SCALE GENOMIC DNA]</scope>
    <source>
        <strain evidence="6 7">CCMP1338</strain>
        <tissue evidence="6">Whole cell</tissue>
    </source>
</reference>
<evidence type="ECO:0000256" key="3">
    <source>
        <dbReference type="PROSITE-ProRule" id="PRU10141"/>
    </source>
</evidence>
<keyword evidence="2 3" id="KW-0067">ATP-binding</keyword>
<evidence type="ECO:0000256" key="1">
    <source>
        <dbReference type="ARBA" id="ARBA00022741"/>
    </source>
</evidence>
<feature type="compositionally biased region" description="Polar residues" evidence="4">
    <location>
        <begin position="743"/>
        <end position="769"/>
    </location>
</feature>
<dbReference type="Gene3D" id="1.10.510.10">
    <property type="entry name" value="Transferase(Phosphotransferase) domain 1"/>
    <property type="match status" value="1"/>
</dbReference>
<dbReference type="Proteomes" id="UP001157974">
    <property type="component" value="Unassembled WGS sequence"/>
</dbReference>
<feature type="binding site" evidence="3">
    <location>
        <position position="337"/>
    </location>
    <ligand>
        <name>ATP</name>
        <dbReference type="ChEBI" id="CHEBI:30616"/>
    </ligand>
</feature>
<proteinExistence type="predicted"/>
<feature type="region of interest" description="Disordered" evidence="4">
    <location>
        <begin position="141"/>
        <end position="182"/>
    </location>
</feature>
<protein>
    <recommendedName>
        <fullName evidence="5">Protein kinase domain-containing protein</fullName>
    </recommendedName>
</protein>